<keyword evidence="2" id="KW-0882">Thioester bond</keyword>
<dbReference type="Pfam" id="PF01835">
    <property type="entry name" value="MG2"/>
    <property type="match status" value="1"/>
</dbReference>
<dbReference type="InterPro" id="IPR050473">
    <property type="entry name" value="A2M/Complement_sys"/>
</dbReference>
<gene>
    <name evidence="5" type="ORF">CUNI_LOCUS8519</name>
</gene>
<evidence type="ECO:0000256" key="1">
    <source>
        <dbReference type="ARBA" id="ARBA00022729"/>
    </source>
</evidence>
<evidence type="ECO:0000313" key="6">
    <source>
        <dbReference type="Proteomes" id="UP000678393"/>
    </source>
</evidence>
<dbReference type="AlphaFoldDB" id="A0A8S3Z715"/>
<accession>A0A8S3Z715</accession>
<keyword evidence="6" id="KW-1185">Reference proteome</keyword>
<organism evidence="5 6">
    <name type="scientific">Candidula unifasciata</name>
    <dbReference type="NCBI Taxonomy" id="100452"/>
    <lineage>
        <taxon>Eukaryota</taxon>
        <taxon>Metazoa</taxon>
        <taxon>Spiralia</taxon>
        <taxon>Lophotrochozoa</taxon>
        <taxon>Mollusca</taxon>
        <taxon>Gastropoda</taxon>
        <taxon>Heterobranchia</taxon>
        <taxon>Euthyneura</taxon>
        <taxon>Panpulmonata</taxon>
        <taxon>Eupulmonata</taxon>
        <taxon>Stylommatophora</taxon>
        <taxon>Helicina</taxon>
        <taxon>Helicoidea</taxon>
        <taxon>Geomitridae</taxon>
        <taxon>Candidula</taxon>
    </lineage>
</organism>
<dbReference type="PANTHER" id="PTHR11412">
    <property type="entry name" value="MACROGLOBULIN / COMPLEMENT"/>
    <property type="match status" value="1"/>
</dbReference>
<keyword evidence="1" id="KW-0732">Signal</keyword>
<feature type="domain" description="Macroglobulin" evidence="4">
    <location>
        <begin position="196"/>
        <end position="279"/>
    </location>
</feature>
<dbReference type="GO" id="GO:0004866">
    <property type="term" value="F:endopeptidase inhibitor activity"/>
    <property type="evidence" value="ECO:0007669"/>
    <property type="project" value="InterPro"/>
</dbReference>
<dbReference type="OrthoDB" id="6156464at2759"/>
<dbReference type="EMBL" id="CAJHNH020001407">
    <property type="protein sequence ID" value="CAG5122961.1"/>
    <property type="molecule type" value="Genomic_DNA"/>
</dbReference>
<evidence type="ECO:0000259" key="3">
    <source>
        <dbReference type="Pfam" id="PF01835"/>
    </source>
</evidence>
<dbReference type="InterPro" id="IPR041555">
    <property type="entry name" value="MG3"/>
</dbReference>
<feature type="domain" description="Macroglobulin" evidence="3">
    <location>
        <begin position="102"/>
        <end position="188"/>
    </location>
</feature>
<evidence type="ECO:0000256" key="2">
    <source>
        <dbReference type="ARBA" id="ARBA00022966"/>
    </source>
</evidence>
<proteinExistence type="predicted"/>
<feature type="non-terminal residue" evidence="5">
    <location>
        <position position="360"/>
    </location>
</feature>
<dbReference type="Pfam" id="PF17791">
    <property type="entry name" value="MG3"/>
    <property type="match status" value="1"/>
</dbReference>
<protein>
    <recommendedName>
        <fullName evidence="7">Alpha-2-macroglobulin bait region domain-containing protein</fullName>
    </recommendedName>
</protein>
<evidence type="ECO:0008006" key="7">
    <source>
        <dbReference type="Google" id="ProtNLM"/>
    </source>
</evidence>
<evidence type="ECO:0000259" key="4">
    <source>
        <dbReference type="Pfam" id="PF17791"/>
    </source>
</evidence>
<dbReference type="InterPro" id="IPR002890">
    <property type="entry name" value="MG2"/>
</dbReference>
<name>A0A8S3Z715_9EUPU</name>
<comment type="caution">
    <text evidence="5">The sequence shown here is derived from an EMBL/GenBank/DDBJ whole genome shotgun (WGS) entry which is preliminary data.</text>
</comment>
<dbReference type="Gene3D" id="2.60.40.1940">
    <property type="match status" value="1"/>
</dbReference>
<dbReference type="PANTHER" id="PTHR11412:SF136">
    <property type="entry name" value="CD109 ANTIGEN"/>
    <property type="match status" value="1"/>
</dbReference>
<evidence type="ECO:0000313" key="5">
    <source>
        <dbReference type="EMBL" id="CAG5122961.1"/>
    </source>
</evidence>
<dbReference type="Proteomes" id="UP000678393">
    <property type="component" value="Unassembled WGS sequence"/>
</dbReference>
<sequence length="360" mass="39852">NATYWVSTSNKFWPGRAVQLIAQILTGTDPVAVTVSITEQSYEVNSTVNTLFTSAATDVPSTLKVPENSWSFMYKIVVVGKGNTVNFKHEDYINLQTKAFSIFVVTNKGIYKPGQIVKLRALAMAPENLKILQGPMDITITDAKGNRIKQYKGVTGISGVVDLNFTLAPSTPIGDWKISVTFRGQTEEKTITVDDYVLPKYEVKVTPPAIPLSSDTTFPITVKATYTFGQPVTNGSVVVRITSLYQWYSSTQKAPVDWKTTGKLNSNGEFTCTVTSKELADILLRSRNYFYSLNLEQFRVEANVTEGNSQRLQVGSASMQIYSSPYTLQVVPITSASYKPNRPFVAYVSHMLLLCPLRVT</sequence>
<reference evidence="5" key="1">
    <citation type="submission" date="2021-04" db="EMBL/GenBank/DDBJ databases">
        <authorList>
            <consortium name="Molecular Ecology Group"/>
        </authorList>
    </citation>
    <scope>NUCLEOTIDE SEQUENCE</scope>
</reference>
<dbReference type="Gene3D" id="2.60.40.1930">
    <property type="match status" value="1"/>
</dbReference>